<reference evidence="3" key="2">
    <citation type="submission" date="2015-01" db="EMBL/GenBank/DDBJ databases">
        <title>Evolutionary Origins and Diversification of the Mycorrhizal Mutualists.</title>
        <authorList>
            <consortium name="DOE Joint Genome Institute"/>
            <consortium name="Mycorrhizal Genomics Consortium"/>
            <person name="Kohler A."/>
            <person name="Kuo A."/>
            <person name="Nagy L.G."/>
            <person name="Floudas D."/>
            <person name="Copeland A."/>
            <person name="Barry K.W."/>
            <person name="Cichocki N."/>
            <person name="Veneault-Fourrey C."/>
            <person name="LaButti K."/>
            <person name="Lindquist E.A."/>
            <person name="Lipzen A."/>
            <person name="Lundell T."/>
            <person name="Morin E."/>
            <person name="Murat C."/>
            <person name="Riley R."/>
            <person name="Ohm R."/>
            <person name="Sun H."/>
            <person name="Tunlid A."/>
            <person name="Henrissat B."/>
            <person name="Grigoriev I.V."/>
            <person name="Hibbett D.S."/>
            <person name="Martin F."/>
        </authorList>
    </citation>
    <scope>NUCLEOTIDE SEQUENCE [LARGE SCALE GENOMIC DNA]</scope>
    <source>
        <strain evidence="3">MUT 4182</strain>
    </source>
</reference>
<name>A0A0C3QKL9_9AGAM</name>
<dbReference type="Gene3D" id="3.80.10.10">
    <property type="entry name" value="Ribonuclease Inhibitor"/>
    <property type="match status" value="1"/>
</dbReference>
<dbReference type="OrthoDB" id="3178595at2759"/>
<dbReference type="Proteomes" id="UP000054248">
    <property type="component" value="Unassembled WGS sequence"/>
</dbReference>
<dbReference type="AlphaFoldDB" id="A0A0C3QKL9"/>
<reference evidence="2 3" key="1">
    <citation type="submission" date="2014-04" db="EMBL/GenBank/DDBJ databases">
        <authorList>
            <consortium name="DOE Joint Genome Institute"/>
            <person name="Kuo A."/>
            <person name="Girlanda M."/>
            <person name="Perotto S."/>
            <person name="Kohler A."/>
            <person name="Nagy L.G."/>
            <person name="Floudas D."/>
            <person name="Copeland A."/>
            <person name="Barry K.W."/>
            <person name="Cichocki N."/>
            <person name="Veneault-Fourrey C."/>
            <person name="LaButti K."/>
            <person name="Lindquist E.A."/>
            <person name="Lipzen A."/>
            <person name="Lundell T."/>
            <person name="Morin E."/>
            <person name="Murat C."/>
            <person name="Sun H."/>
            <person name="Tunlid A."/>
            <person name="Henrissat B."/>
            <person name="Grigoriev I.V."/>
            <person name="Hibbett D.S."/>
            <person name="Martin F."/>
            <person name="Nordberg H.P."/>
            <person name="Cantor M.N."/>
            <person name="Hua S.X."/>
        </authorList>
    </citation>
    <scope>NUCLEOTIDE SEQUENCE [LARGE SCALE GENOMIC DNA]</scope>
    <source>
        <strain evidence="2 3">MUT 4182</strain>
    </source>
</reference>
<sequence length="369" mass="40703">MNAVKSVLSEVLERYRWRSDDMGADESQSPSERQCAVGDSDHNAGGPGKEEWDFERLCKWILGQVQAAGLKDEKCRAIVDKLEARCGLADAVTAKETSSQARFDNTDDWFDFLCRESSRIGRMTMTSDTPRPVTAWGKRISQITFMHLTRLAISAIEDTITGVICPKWACLPGLQDLWLDGCCGVLGLVCLVMEDIALDPDEIVPPTTSPVTLGCLEKLEFSNVPVADMHVISRFIATPNLSSLSIRSLGPSDGIADFLATTTAENPQLSSLCILGFNLESQELEMVLHNLVNLTHLHLRASDLTSRRTSRRLLLGSPLSPPRSNYVLRPSSPNKYGEHPNTESVDLCGRIWRIDGWLPDDDEAVTEGS</sequence>
<dbReference type="SUPFAM" id="SSF52047">
    <property type="entry name" value="RNI-like"/>
    <property type="match status" value="1"/>
</dbReference>
<feature type="region of interest" description="Disordered" evidence="1">
    <location>
        <begin position="21"/>
        <end position="48"/>
    </location>
</feature>
<protein>
    <submittedName>
        <fullName evidence="2">Uncharacterized protein</fullName>
    </submittedName>
</protein>
<accession>A0A0C3QKL9</accession>
<dbReference type="EMBL" id="KN823016">
    <property type="protein sequence ID" value="KIO26969.1"/>
    <property type="molecule type" value="Genomic_DNA"/>
</dbReference>
<evidence type="ECO:0000256" key="1">
    <source>
        <dbReference type="SAM" id="MobiDB-lite"/>
    </source>
</evidence>
<evidence type="ECO:0000313" key="2">
    <source>
        <dbReference type="EMBL" id="KIO26969.1"/>
    </source>
</evidence>
<dbReference type="InterPro" id="IPR032675">
    <property type="entry name" value="LRR_dom_sf"/>
</dbReference>
<gene>
    <name evidence="2" type="ORF">M407DRAFT_233902</name>
</gene>
<organism evidence="2 3">
    <name type="scientific">Tulasnella calospora MUT 4182</name>
    <dbReference type="NCBI Taxonomy" id="1051891"/>
    <lineage>
        <taxon>Eukaryota</taxon>
        <taxon>Fungi</taxon>
        <taxon>Dikarya</taxon>
        <taxon>Basidiomycota</taxon>
        <taxon>Agaricomycotina</taxon>
        <taxon>Agaricomycetes</taxon>
        <taxon>Cantharellales</taxon>
        <taxon>Tulasnellaceae</taxon>
        <taxon>Tulasnella</taxon>
    </lineage>
</organism>
<keyword evidence="3" id="KW-1185">Reference proteome</keyword>
<dbReference type="HOGENOM" id="CLU_750470_0_0_1"/>
<evidence type="ECO:0000313" key="3">
    <source>
        <dbReference type="Proteomes" id="UP000054248"/>
    </source>
</evidence>
<proteinExistence type="predicted"/>